<dbReference type="PROSITE" id="PS51351">
    <property type="entry name" value="TFIIE_BETA_C"/>
    <property type="match status" value="1"/>
</dbReference>
<dbReference type="PANTHER" id="PTHR11009">
    <property type="entry name" value="DER1-LIKE PROTEIN, DERLIN"/>
    <property type="match status" value="1"/>
</dbReference>
<keyword evidence="6 7" id="KW-0472">Membrane</keyword>
<keyword evidence="3 7" id="KW-0812">Transmembrane</keyword>
<dbReference type="SUPFAM" id="SSF144091">
    <property type="entry name" value="Rhomboid-like"/>
    <property type="match status" value="1"/>
</dbReference>
<accession>A0A507EF61</accession>
<comment type="caution">
    <text evidence="10">The sequence shown here is derived from an EMBL/GenBank/DDBJ whole genome shotgun (WGS) entry which is preliminary data.</text>
</comment>
<dbReference type="AlphaFoldDB" id="A0A507EF61"/>
<feature type="domain" description="TFIIE beta" evidence="9">
    <location>
        <begin position="49"/>
        <end position="125"/>
    </location>
</feature>
<reference evidence="10 11" key="1">
    <citation type="journal article" date="2019" name="Sci. Rep.">
        <title>Comparative genomics of chytrid fungi reveal insights into the obligate biotrophic and pathogenic lifestyle of Synchytrium endobioticum.</title>
        <authorList>
            <person name="van de Vossenberg B.T.L.H."/>
            <person name="Warris S."/>
            <person name="Nguyen H.D.T."/>
            <person name="van Gent-Pelzer M.P.E."/>
            <person name="Joly D.L."/>
            <person name="van de Geest H.C."/>
            <person name="Bonants P.J.M."/>
            <person name="Smith D.S."/>
            <person name="Levesque C.A."/>
            <person name="van der Lee T.A.J."/>
        </authorList>
    </citation>
    <scope>NUCLEOTIDE SEQUENCE [LARGE SCALE GENOMIC DNA]</scope>
    <source>
        <strain evidence="10 11">CBS 809.83</strain>
    </source>
</reference>
<dbReference type="InterPro" id="IPR054600">
    <property type="entry name" value="TFA2_E-tether"/>
</dbReference>
<comment type="similarity">
    <text evidence="2 7">Belongs to the derlin family.</text>
</comment>
<dbReference type="STRING" id="109895.A0A507EF61"/>
<evidence type="ECO:0000313" key="10">
    <source>
        <dbReference type="EMBL" id="TPX62859.1"/>
    </source>
</evidence>
<dbReference type="EMBL" id="QEAQ01000001">
    <property type="protein sequence ID" value="TPX62859.1"/>
    <property type="molecule type" value="Genomic_DNA"/>
</dbReference>
<dbReference type="Pfam" id="PF04511">
    <property type="entry name" value="DER1"/>
    <property type="match status" value="1"/>
</dbReference>
<feature type="region of interest" description="Disordered" evidence="8">
    <location>
        <begin position="21"/>
        <end position="41"/>
    </location>
</feature>
<organism evidence="10 11">
    <name type="scientific">Powellomyces hirtus</name>
    <dbReference type="NCBI Taxonomy" id="109895"/>
    <lineage>
        <taxon>Eukaryota</taxon>
        <taxon>Fungi</taxon>
        <taxon>Fungi incertae sedis</taxon>
        <taxon>Chytridiomycota</taxon>
        <taxon>Chytridiomycota incertae sedis</taxon>
        <taxon>Chytridiomycetes</taxon>
        <taxon>Spizellomycetales</taxon>
        <taxon>Powellomycetaceae</taxon>
        <taxon>Powellomyces</taxon>
    </lineage>
</organism>
<dbReference type="InterPro" id="IPR036388">
    <property type="entry name" value="WH-like_DNA-bd_sf"/>
</dbReference>
<comment type="function">
    <text evidence="7">May be involved in the degradation of misfolded endoplasmic reticulum (ER) luminal proteins.</text>
</comment>
<evidence type="ECO:0000256" key="4">
    <source>
        <dbReference type="ARBA" id="ARBA00022824"/>
    </source>
</evidence>
<dbReference type="InterPro" id="IPR007599">
    <property type="entry name" value="DER1"/>
</dbReference>
<keyword evidence="11" id="KW-1185">Reference proteome</keyword>
<dbReference type="InterPro" id="IPR040501">
    <property type="entry name" value="TFA2_Winged_2"/>
</dbReference>
<dbReference type="Proteomes" id="UP000318582">
    <property type="component" value="Unassembled WGS sequence"/>
</dbReference>
<evidence type="ECO:0000256" key="6">
    <source>
        <dbReference type="ARBA" id="ARBA00023136"/>
    </source>
</evidence>
<comment type="caution">
    <text evidence="7">Lacks conserved residue(s) required for the propagation of feature annotation.</text>
</comment>
<dbReference type="GO" id="GO:0006367">
    <property type="term" value="P:transcription initiation at RNA polymerase II promoter"/>
    <property type="evidence" value="ECO:0007669"/>
    <property type="project" value="InterPro"/>
</dbReference>
<evidence type="ECO:0000256" key="2">
    <source>
        <dbReference type="ARBA" id="ARBA00008917"/>
    </source>
</evidence>
<evidence type="ECO:0000259" key="9">
    <source>
        <dbReference type="PROSITE" id="PS51351"/>
    </source>
</evidence>
<sequence>MEDTKAALRKRMLAAPVIKKQKLSVKSPAHSSSALGNAKEKQLPPALAAAVRSSSSEMPTNTKVYNIINALRERDAPASESEIMRLTAINISSSSELREILKNNPKITYHPRDGTYQYKPKYDLRSKEDLLNLLYETRDQGGTEMKELQDSWSGLPAAVQELDKSGDITMLTTKDNKPRILFWNQKEANVKMSPEFHEYWHKVPIPKETELAKELERAGLKSMEVFSTANKGDWWRLVTSFLYFGDFSLDFLFHMFFLVRYSRMLEEGSFRGRTADFIWFLLFGMVSTILISPLLPARLAITFLSSPLTFMLVYVWSRRNSSIRMNFLGVFNFNAPYLPWVLLGFTVLLNNQWPMGDLVGLFVGHIYFFLDDVYPNIPGSSQRRVLRAPEAFRRLIGQ</sequence>
<dbReference type="GO" id="GO:0006950">
    <property type="term" value="P:response to stress"/>
    <property type="evidence" value="ECO:0007669"/>
    <property type="project" value="UniProtKB-ARBA"/>
</dbReference>
<evidence type="ECO:0000256" key="7">
    <source>
        <dbReference type="RuleBase" id="RU363059"/>
    </source>
</evidence>
<dbReference type="Pfam" id="PF22254">
    <property type="entry name" value="TFA2_E-tether"/>
    <property type="match status" value="1"/>
</dbReference>
<protein>
    <recommendedName>
        <fullName evidence="7">Derlin</fullName>
    </recommendedName>
</protein>
<dbReference type="Pfam" id="PF02186">
    <property type="entry name" value="TFIIE_beta"/>
    <property type="match status" value="1"/>
</dbReference>
<dbReference type="Pfam" id="PF18121">
    <property type="entry name" value="TFA2_Winged_2"/>
    <property type="match status" value="1"/>
</dbReference>
<dbReference type="InterPro" id="IPR003166">
    <property type="entry name" value="TFIIE_bsu_DNA-bd"/>
</dbReference>
<evidence type="ECO:0000313" key="11">
    <source>
        <dbReference type="Proteomes" id="UP000318582"/>
    </source>
</evidence>
<evidence type="ECO:0000256" key="1">
    <source>
        <dbReference type="ARBA" id="ARBA00004477"/>
    </source>
</evidence>
<keyword evidence="5 7" id="KW-1133">Transmembrane helix</keyword>
<dbReference type="Gene3D" id="1.10.10.10">
    <property type="entry name" value="Winged helix-like DNA-binding domain superfamily/Winged helix DNA-binding domain"/>
    <property type="match status" value="1"/>
</dbReference>
<evidence type="ECO:0000256" key="3">
    <source>
        <dbReference type="ARBA" id="ARBA00022692"/>
    </source>
</evidence>
<feature type="transmembrane region" description="Helical" evidence="7">
    <location>
        <begin position="234"/>
        <end position="253"/>
    </location>
</feature>
<feature type="transmembrane region" description="Helical" evidence="7">
    <location>
        <begin position="274"/>
        <end position="291"/>
    </location>
</feature>
<dbReference type="InterPro" id="IPR035952">
    <property type="entry name" value="Rhomboid-like_sf"/>
</dbReference>
<name>A0A507EF61_9FUNG</name>
<dbReference type="GO" id="GO:0005789">
    <property type="term" value="C:endoplasmic reticulum membrane"/>
    <property type="evidence" value="ECO:0007669"/>
    <property type="project" value="UniProtKB-SubCell"/>
</dbReference>
<gene>
    <name evidence="10" type="ORF">PhCBS80983_g00121</name>
</gene>
<keyword evidence="4 7" id="KW-0256">Endoplasmic reticulum</keyword>
<proteinExistence type="inferred from homology"/>
<evidence type="ECO:0000256" key="8">
    <source>
        <dbReference type="SAM" id="MobiDB-lite"/>
    </source>
</evidence>
<evidence type="ECO:0000256" key="5">
    <source>
        <dbReference type="ARBA" id="ARBA00022989"/>
    </source>
</evidence>
<feature type="transmembrane region" description="Helical" evidence="7">
    <location>
        <begin position="328"/>
        <end position="349"/>
    </location>
</feature>
<comment type="subcellular location">
    <subcellularLocation>
        <location evidence="1 7">Endoplasmic reticulum membrane</location>
        <topology evidence="1 7">Multi-pass membrane protein</topology>
    </subcellularLocation>
</comment>